<dbReference type="KEGG" id="psin:CAK95_02980"/>
<gene>
    <name evidence="6" type="ORF">CAK95_02980</name>
</gene>
<name>A0A1W6ZM13_9HYPH</name>
<dbReference type="PANTHER" id="PTHR40661">
    <property type="match status" value="1"/>
</dbReference>
<evidence type="ECO:0000256" key="2">
    <source>
        <dbReference type="ARBA" id="ARBA00022801"/>
    </source>
</evidence>
<dbReference type="Gene3D" id="2.10.109.10">
    <property type="entry name" value="Umud Fragment, subunit A"/>
    <property type="match status" value="1"/>
</dbReference>
<accession>A0A1W6ZM13</accession>
<keyword evidence="5" id="KW-0804">Transcription</keyword>
<dbReference type="InterPro" id="IPR039418">
    <property type="entry name" value="LexA-like"/>
</dbReference>
<keyword evidence="3" id="KW-0805">Transcription regulation</keyword>
<dbReference type="InterPro" id="IPR001387">
    <property type="entry name" value="Cro/C1-type_HTH"/>
</dbReference>
<evidence type="ECO:0000313" key="6">
    <source>
        <dbReference type="EMBL" id="ARP98160.1"/>
    </source>
</evidence>
<sequence length="220" mass="24812">MSTALAERIRARARQMDLPLTRLAAEAKVNRSFVYDMLYGRSQHPSKDKLERVAKRLKVGVDWLTSGRGFIDGEEPGREGDAAYVAIRSVKIAPAMGGGRIVEEVEEGEPLQFLARWVRDTLKVQPDDLRIMRVEGDSMEPTLFDRDTVLVDLTKKTPSPPGIFVLNDGMGLVAKRVEIVPRSDPLRLRIVSDNARYATYDVTVDEANIVGRIRWFCREL</sequence>
<dbReference type="SMART" id="SM00530">
    <property type="entry name" value="HTH_XRE"/>
    <property type="match status" value="1"/>
</dbReference>
<organism evidence="6 7">
    <name type="scientific">Pseudorhodoplanes sinuspersici</name>
    <dbReference type="NCBI Taxonomy" id="1235591"/>
    <lineage>
        <taxon>Bacteria</taxon>
        <taxon>Pseudomonadati</taxon>
        <taxon>Pseudomonadota</taxon>
        <taxon>Alphaproteobacteria</taxon>
        <taxon>Hyphomicrobiales</taxon>
        <taxon>Pseudorhodoplanes</taxon>
    </lineage>
</organism>
<dbReference type="GO" id="GO:0006508">
    <property type="term" value="P:proteolysis"/>
    <property type="evidence" value="ECO:0007669"/>
    <property type="project" value="UniProtKB-KW"/>
</dbReference>
<dbReference type="EMBL" id="CP021112">
    <property type="protein sequence ID" value="ARP98160.1"/>
    <property type="molecule type" value="Genomic_DNA"/>
</dbReference>
<protein>
    <submittedName>
        <fullName evidence="6">Transcriptional regulator</fullName>
    </submittedName>
</protein>
<dbReference type="GO" id="GO:0003677">
    <property type="term" value="F:DNA binding"/>
    <property type="evidence" value="ECO:0007669"/>
    <property type="project" value="UniProtKB-KW"/>
</dbReference>
<dbReference type="Pfam" id="PF01381">
    <property type="entry name" value="HTH_3"/>
    <property type="match status" value="1"/>
</dbReference>
<dbReference type="InterPro" id="IPR036286">
    <property type="entry name" value="LexA/Signal_pep-like_sf"/>
</dbReference>
<dbReference type="InterPro" id="IPR019756">
    <property type="entry name" value="Pept_S26A_signal_pept_1_Ser-AS"/>
</dbReference>
<dbReference type="Pfam" id="PF00717">
    <property type="entry name" value="Peptidase_S24"/>
    <property type="match status" value="1"/>
</dbReference>
<dbReference type="OrthoDB" id="528805at2"/>
<dbReference type="SUPFAM" id="SSF51306">
    <property type="entry name" value="LexA/Signal peptidase"/>
    <property type="match status" value="1"/>
</dbReference>
<evidence type="ECO:0000256" key="1">
    <source>
        <dbReference type="ARBA" id="ARBA00022670"/>
    </source>
</evidence>
<dbReference type="GO" id="GO:0016020">
    <property type="term" value="C:membrane"/>
    <property type="evidence" value="ECO:0007669"/>
    <property type="project" value="InterPro"/>
</dbReference>
<evidence type="ECO:0000313" key="7">
    <source>
        <dbReference type="Proteomes" id="UP000194137"/>
    </source>
</evidence>
<dbReference type="PANTHER" id="PTHR40661:SF3">
    <property type="entry name" value="FELS-1 PROPHAGE TRANSCRIPTIONAL REGULATOR"/>
    <property type="match status" value="1"/>
</dbReference>
<dbReference type="Gene3D" id="1.10.260.40">
    <property type="entry name" value="lambda repressor-like DNA-binding domains"/>
    <property type="match status" value="1"/>
</dbReference>
<evidence type="ECO:0000256" key="3">
    <source>
        <dbReference type="ARBA" id="ARBA00023015"/>
    </source>
</evidence>
<dbReference type="PROSITE" id="PS00501">
    <property type="entry name" value="SPASE_I_1"/>
    <property type="match status" value="1"/>
</dbReference>
<reference evidence="6 7" key="1">
    <citation type="submission" date="2017-05" db="EMBL/GenBank/DDBJ databases">
        <title>Full genome sequence of Pseudorhodoplanes sinuspersici.</title>
        <authorList>
            <person name="Dastgheib S.M.M."/>
            <person name="Shavandi M."/>
            <person name="Tirandaz H."/>
        </authorList>
    </citation>
    <scope>NUCLEOTIDE SEQUENCE [LARGE SCALE GENOMIC DNA]</scope>
    <source>
        <strain evidence="6 7">RIPI110</strain>
    </source>
</reference>
<dbReference type="InterPro" id="IPR015927">
    <property type="entry name" value="Peptidase_S24_S26A/B/C"/>
</dbReference>
<proteinExistence type="predicted"/>
<dbReference type="GO" id="GO:0004252">
    <property type="term" value="F:serine-type endopeptidase activity"/>
    <property type="evidence" value="ECO:0007669"/>
    <property type="project" value="InterPro"/>
</dbReference>
<keyword evidence="7" id="KW-1185">Reference proteome</keyword>
<dbReference type="SUPFAM" id="SSF47413">
    <property type="entry name" value="lambda repressor-like DNA-binding domains"/>
    <property type="match status" value="1"/>
</dbReference>
<keyword evidence="1" id="KW-0645">Protease</keyword>
<dbReference type="CDD" id="cd06529">
    <property type="entry name" value="S24_LexA-like"/>
    <property type="match status" value="1"/>
</dbReference>
<dbReference type="Proteomes" id="UP000194137">
    <property type="component" value="Chromosome"/>
</dbReference>
<dbReference type="STRING" id="1235591.CAK95_02980"/>
<dbReference type="InterPro" id="IPR010982">
    <property type="entry name" value="Lambda_DNA-bd_dom_sf"/>
</dbReference>
<dbReference type="AlphaFoldDB" id="A0A1W6ZM13"/>
<dbReference type="RefSeq" id="WP_086086474.1">
    <property type="nucleotide sequence ID" value="NZ_CP021112.1"/>
</dbReference>
<dbReference type="CDD" id="cd00093">
    <property type="entry name" value="HTH_XRE"/>
    <property type="match status" value="1"/>
</dbReference>
<keyword evidence="2" id="KW-0378">Hydrolase</keyword>
<dbReference type="PROSITE" id="PS50943">
    <property type="entry name" value="HTH_CROC1"/>
    <property type="match status" value="1"/>
</dbReference>
<evidence type="ECO:0000256" key="5">
    <source>
        <dbReference type="ARBA" id="ARBA00023163"/>
    </source>
</evidence>
<evidence type="ECO:0000256" key="4">
    <source>
        <dbReference type="ARBA" id="ARBA00023125"/>
    </source>
</evidence>
<keyword evidence="4" id="KW-0238">DNA-binding</keyword>